<gene>
    <name evidence="3" type="ORF">GPECTOR_8g121</name>
</gene>
<feature type="domain" description="CAND6/7 N-terminal" evidence="2">
    <location>
        <begin position="26"/>
        <end position="154"/>
    </location>
</feature>
<name>A0A150GSQ9_GONPE</name>
<feature type="chain" id="PRO_5007562196" description="CAND6/7 N-terminal domain-containing protein" evidence="1">
    <location>
        <begin position="19"/>
        <end position="258"/>
    </location>
</feature>
<feature type="signal peptide" evidence="1">
    <location>
        <begin position="1"/>
        <end position="18"/>
    </location>
</feature>
<accession>A0A150GSQ9</accession>
<reference evidence="4" key="1">
    <citation type="journal article" date="2016" name="Nat. Commun.">
        <title>The Gonium pectorale genome demonstrates co-option of cell cycle regulation during the evolution of multicellularity.</title>
        <authorList>
            <person name="Hanschen E.R."/>
            <person name="Marriage T.N."/>
            <person name="Ferris P.J."/>
            <person name="Hamaji T."/>
            <person name="Toyoda A."/>
            <person name="Fujiyama A."/>
            <person name="Neme R."/>
            <person name="Noguchi H."/>
            <person name="Minakuchi Y."/>
            <person name="Suzuki M."/>
            <person name="Kawai-Toyooka H."/>
            <person name="Smith D.R."/>
            <person name="Sparks H."/>
            <person name="Anderson J."/>
            <person name="Bakaric R."/>
            <person name="Luria V."/>
            <person name="Karger A."/>
            <person name="Kirschner M.W."/>
            <person name="Durand P.M."/>
            <person name="Michod R.E."/>
            <person name="Nozaki H."/>
            <person name="Olson B.J."/>
        </authorList>
    </citation>
    <scope>NUCLEOTIDE SEQUENCE [LARGE SCALE GENOMIC DNA]</scope>
    <source>
        <strain evidence="4">NIES-2863</strain>
    </source>
</reference>
<evidence type="ECO:0000313" key="3">
    <source>
        <dbReference type="EMBL" id="KXZ52728.1"/>
    </source>
</evidence>
<dbReference type="AlphaFoldDB" id="A0A150GSQ9"/>
<dbReference type="EMBL" id="LSYV01000009">
    <property type="protein sequence ID" value="KXZ52728.1"/>
    <property type="molecule type" value="Genomic_DNA"/>
</dbReference>
<protein>
    <recommendedName>
        <fullName evidence="2">CAND6/7 N-terminal domain-containing protein</fullName>
    </recommendedName>
</protein>
<dbReference type="Proteomes" id="UP000075714">
    <property type="component" value="Unassembled WGS sequence"/>
</dbReference>
<evidence type="ECO:0000259" key="2">
    <source>
        <dbReference type="Pfam" id="PF21904"/>
    </source>
</evidence>
<evidence type="ECO:0000256" key="1">
    <source>
        <dbReference type="SAM" id="SignalP"/>
    </source>
</evidence>
<sequence>MRASLLLLLAVALGGASAKIYHSVVVKDDRPLILLTDALGFAVGGKLDITIRDISLHGSKEKVSKWENFGFFLSPVEADMALKQDLADSSKCILNDVNNLFMFKDSAVQKVITEQLDEVTFHFVVQNGGLFYLYFANCGPDTPVSFDSRIEMYNLDKYGRNEYMSVGDTSLDSVHWVKTLLAAVESRFARVAGQVRDVLERSCGLQARVAKLLAERVEMVKKGAAVSEINRKLAPSQEAICAARHELEGAISTVFGAY</sequence>
<evidence type="ECO:0000313" key="4">
    <source>
        <dbReference type="Proteomes" id="UP000075714"/>
    </source>
</evidence>
<organism evidence="3 4">
    <name type="scientific">Gonium pectorale</name>
    <name type="common">Green alga</name>
    <dbReference type="NCBI Taxonomy" id="33097"/>
    <lineage>
        <taxon>Eukaryota</taxon>
        <taxon>Viridiplantae</taxon>
        <taxon>Chlorophyta</taxon>
        <taxon>core chlorophytes</taxon>
        <taxon>Chlorophyceae</taxon>
        <taxon>CS clade</taxon>
        <taxon>Chlamydomonadales</taxon>
        <taxon>Volvocaceae</taxon>
        <taxon>Gonium</taxon>
    </lineage>
</organism>
<keyword evidence="1" id="KW-0732">Signal</keyword>
<keyword evidence="4" id="KW-1185">Reference proteome</keyword>
<proteinExistence type="predicted"/>
<comment type="caution">
    <text evidence="3">The sequence shown here is derived from an EMBL/GenBank/DDBJ whole genome shotgun (WGS) entry which is preliminary data.</text>
</comment>
<dbReference type="InterPro" id="IPR054103">
    <property type="entry name" value="CAND6-7_N"/>
</dbReference>
<dbReference type="OrthoDB" id="29657at2759"/>
<dbReference type="Pfam" id="PF21904">
    <property type="entry name" value="CAND6-7_N"/>
    <property type="match status" value="1"/>
</dbReference>